<comment type="similarity">
    <text evidence="1">Belongs to the SAPS family.</text>
</comment>
<proteinExistence type="inferred from homology"/>
<organism evidence="3">
    <name type="scientific">Zea mays</name>
    <name type="common">Maize</name>
    <dbReference type="NCBI Taxonomy" id="4577"/>
    <lineage>
        <taxon>Eukaryota</taxon>
        <taxon>Viridiplantae</taxon>
        <taxon>Streptophyta</taxon>
        <taxon>Embryophyta</taxon>
        <taxon>Tracheophyta</taxon>
        <taxon>Spermatophyta</taxon>
        <taxon>Magnoliopsida</taxon>
        <taxon>Liliopsida</taxon>
        <taxon>Poales</taxon>
        <taxon>Poaceae</taxon>
        <taxon>PACMAD clade</taxon>
        <taxon>Panicoideae</taxon>
        <taxon>Andropogonodae</taxon>
        <taxon>Andropogoneae</taxon>
        <taxon>Tripsacinae</taxon>
        <taxon>Zea</taxon>
    </lineage>
</organism>
<dbReference type="SMR" id="A0A1D6DYZ7"/>
<feature type="region of interest" description="Disordered" evidence="2">
    <location>
        <begin position="660"/>
        <end position="681"/>
    </location>
</feature>
<reference evidence="3" key="1">
    <citation type="submission" date="2015-12" db="EMBL/GenBank/DDBJ databases">
        <title>Update maize B73 reference genome by single molecule sequencing technologies.</title>
        <authorList>
            <consortium name="Maize Genome Sequencing Project"/>
            <person name="Ware D."/>
        </authorList>
    </citation>
    <scope>NUCLEOTIDE SEQUENCE [LARGE SCALE GENOMIC DNA]</scope>
    <source>
        <tissue evidence="3">Seedling</tissue>
    </source>
</reference>
<dbReference type="FunCoup" id="A0A1D6DYZ7">
    <property type="interactions" value="2757"/>
</dbReference>
<dbReference type="Pfam" id="PF04499">
    <property type="entry name" value="SAPS"/>
    <property type="match status" value="1"/>
</dbReference>
<feature type="compositionally biased region" description="Basic and acidic residues" evidence="2">
    <location>
        <begin position="724"/>
        <end position="747"/>
    </location>
</feature>
<sequence>MFWHVPGLSAASPVDTILDKENFKLECLLDEDEIIQECKALNTRLINFLRDKVQVEQLLRYIVEEAPEDAEKKRIFRFPFIACEIFTCEVDVIMKTLVEDEDLMNLLFSFLKPDHPHGTLSAGYFAKVLLCICFFLVVICLMIRKTLPLVSYVQGHPEIVSQLVDLIGITSIMEVLIRLIGADETMYSSYADSMQWLDDIQVLEMIVDKFSTSDSPEVHANAAEILCAVTRYAPPALAAKISSPSFVGRLFQHAFEDSRPKSVLVHSLSVCISLLDPKRLVSASYQAFRSQLSHGTLVTASPETVNGMLDSLGDLLKLLDVSSAENVLPTTYGSLQPPLGKHRLKIVEFISVLLSIGSAAAETRLIQLGAIKHAIDLFFEYPFNNFLHHHVENIIGSCLESKQDRLIGHVLDDCKLVTRILEAEKNSALSSDLTKHTMSSEGRSPPRIGIVGHMTRIANRLLQLVNTNIMVQSHLQQNSDWIEWHASTLTKRNALENVYQWACGSCIYQLFNTFKGQSVCLACSHEVYEVTTEYRLQLLWLTGMKGHMLNSALFSGYSRPTSLQDRGRDSDDEDFRDRDYDVAALASNLSQAFKYGIYSSEDIDEAQASLERDDEDVYFDDESAEVVISSLRLGDDQESGSLFTNSNWFAFDEDKALNDGLVSSEASPSPNSEISALKEDDEHDEVILGEIIDEIKGSEPTLPVFNKDANKESGSTGLANGTVDKFEDDIRPPTPDVKESQPEFVEWKEEEAEPGDIAEKDTAVPDIEVENEKQLDSMDDVMLCDAKLGEEKKSDELGI</sequence>
<name>A0A1D6DYZ7_MAIZE</name>
<evidence type="ECO:0000256" key="2">
    <source>
        <dbReference type="SAM" id="MobiDB-lite"/>
    </source>
</evidence>
<dbReference type="AlphaFoldDB" id="A0A1D6DYZ7"/>
<dbReference type="ExpressionAtlas" id="A0A1D6DYZ7">
    <property type="expression patterns" value="baseline and differential"/>
</dbReference>
<feature type="compositionally biased region" description="Polar residues" evidence="2">
    <location>
        <begin position="664"/>
        <end position="674"/>
    </location>
</feature>
<evidence type="ECO:0000313" key="3">
    <source>
        <dbReference type="EMBL" id="ONM13778.1"/>
    </source>
</evidence>
<dbReference type="PANTHER" id="PTHR12634:SF20">
    <property type="entry name" value="SIT4 PHOSPHATASE-ASSOCIATED FAMILY PROTEIN"/>
    <property type="match status" value="1"/>
</dbReference>
<dbReference type="GO" id="GO:0019903">
    <property type="term" value="F:protein phosphatase binding"/>
    <property type="evidence" value="ECO:0007669"/>
    <property type="project" value="InterPro"/>
</dbReference>
<dbReference type="STRING" id="4577.A0A1D6DYZ7"/>
<accession>A0A1D6DYZ7</accession>
<evidence type="ECO:0000256" key="1">
    <source>
        <dbReference type="ARBA" id="ARBA00006180"/>
    </source>
</evidence>
<dbReference type="EMBL" id="CM007648">
    <property type="protein sequence ID" value="ONM13778.1"/>
    <property type="molecule type" value="Genomic_DNA"/>
</dbReference>
<dbReference type="InterPro" id="IPR007587">
    <property type="entry name" value="SAPS"/>
</dbReference>
<feature type="region of interest" description="Disordered" evidence="2">
    <location>
        <begin position="704"/>
        <end position="765"/>
    </location>
</feature>
<dbReference type="PANTHER" id="PTHR12634">
    <property type="entry name" value="SIT4 YEAST -ASSOCIATING PROTEIN-RELATED"/>
    <property type="match status" value="1"/>
</dbReference>
<dbReference type="InParanoid" id="A0A1D6DYZ7"/>
<dbReference type="InterPro" id="IPR016024">
    <property type="entry name" value="ARM-type_fold"/>
</dbReference>
<dbReference type="IntAct" id="A0A1D6DYZ7">
    <property type="interactions" value="4"/>
</dbReference>
<gene>
    <name evidence="3" type="ORF">ZEAMMB73_Zm00001d002272</name>
</gene>
<dbReference type="SUPFAM" id="SSF48371">
    <property type="entry name" value="ARM repeat"/>
    <property type="match status" value="1"/>
</dbReference>
<protein>
    <submittedName>
        <fullName evidence="3">SIT4 phosphatase-associated family protein</fullName>
    </submittedName>
</protein>